<proteinExistence type="predicted"/>
<feature type="compositionally biased region" description="Polar residues" evidence="1">
    <location>
        <begin position="78"/>
        <end position="91"/>
    </location>
</feature>
<feature type="region of interest" description="Disordered" evidence="1">
    <location>
        <begin position="78"/>
        <end position="97"/>
    </location>
</feature>
<sequence length="447" mass="50110">MQKDWLDNVREYESNKKSTVSPRVWEAVKPHIPKKKDQNRWPFIFLFGGIGVVGALALAFYVYTPKSLELSESNKTATFNQSEATNNNSESKVSEPNIVSASASQIHNERTSLNTEKANTQSVVRNLNTTNHTKAKVSASDQSARSSILPAPAEPMLNEGITETQTADLTMDDLNRSQAIYELLAPKNLPPLNHEPSEVKKPDPKVNCYQFLKKKHFSLYLEPYVGPGLNMYQLTAKSSENNVYADARSKSETAQLSGLAGLRLALQYQALVLKLGIQYQLINEKFTYTKNGEVRVTEIYEYPGGPLLRTDTMVGLRIIEHHNFRHLLNLPISLGYIKHGKLLDISASVGTGLNVFAQHSGQYLNDTLAPVKYNNIVSNTNQGFKQSLGGFVTLDINVSKKIFKRSELFIEPGLIYYFNSFTIDSDPLKQNYFSPHIKFGLKVPLLF</sequence>
<keyword evidence="2" id="KW-0472">Membrane</keyword>
<dbReference type="Proteomes" id="UP000808349">
    <property type="component" value="Unassembled WGS sequence"/>
</dbReference>
<protein>
    <recommendedName>
        <fullName evidence="5">Outer membrane protein beta-barrel domain-containing protein</fullName>
    </recommendedName>
</protein>
<reference evidence="3 4" key="1">
    <citation type="submission" date="2020-10" db="EMBL/GenBank/DDBJ databases">
        <title>Connecting structure to function with the recovery of over 1000 high-quality activated sludge metagenome-assembled genomes encoding full-length rRNA genes using long-read sequencing.</title>
        <authorList>
            <person name="Singleton C.M."/>
            <person name="Petriglieri F."/>
            <person name="Kristensen J.M."/>
            <person name="Kirkegaard R.H."/>
            <person name="Michaelsen T.Y."/>
            <person name="Andersen M.H."/>
            <person name="Karst S.M."/>
            <person name="Dueholm M.S."/>
            <person name="Nielsen P.H."/>
            <person name="Albertsen M."/>
        </authorList>
    </citation>
    <scope>NUCLEOTIDE SEQUENCE [LARGE SCALE GENOMIC DNA]</scope>
    <source>
        <strain evidence="3">Ribe_18-Q3-R11-54_BAT3C.373</strain>
    </source>
</reference>
<evidence type="ECO:0000313" key="3">
    <source>
        <dbReference type="EMBL" id="MBK9717374.1"/>
    </source>
</evidence>
<comment type="caution">
    <text evidence="3">The sequence shown here is derived from an EMBL/GenBank/DDBJ whole genome shotgun (WGS) entry which is preliminary data.</text>
</comment>
<dbReference type="EMBL" id="JADKFW010000004">
    <property type="protein sequence ID" value="MBK9717374.1"/>
    <property type="molecule type" value="Genomic_DNA"/>
</dbReference>
<evidence type="ECO:0000256" key="1">
    <source>
        <dbReference type="SAM" id="MobiDB-lite"/>
    </source>
</evidence>
<accession>A0A9D7S8L2</accession>
<organism evidence="3 4">
    <name type="scientific">Candidatus Defluviibacterium haderslevense</name>
    <dbReference type="NCBI Taxonomy" id="2981993"/>
    <lineage>
        <taxon>Bacteria</taxon>
        <taxon>Pseudomonadati</taxon>
        <taxon>Bacteroidota</taxon>
        <taxon>Saprospiria</taxon>
        <taxon>Saprospirales</taxon>
        <taxon>Saprospiraceae</taxon>
        <taxon>Candidatus Defluviibacterium</taxon>
    </lineage>
</organism>
<evidence type="ECO:0008006" key="5">
    <source>
        <dbReference type="Google" id="ProtNLM"/>
    </source>
</evidence>
<feature type="transmembrane region" description="Helical" evidence="2">
    <location>
        <begin position="43"/>
        <end position="63"/>
    </location>
</feature>
<keyword evidence="2" id="KW-0812">Transmembrane</keyword>
<evidence type="ECO:0000256" key="2">
    <source>
        <dbReference type="SAM" id="Phobius"/>
    </source>
</evidence>
<keyword evidence="2" id="KW-1133">Transmembrane helix</keyword>
<dbReference type="AlphaFoldDB" id="A0A9D7S8L2"/>
<gene>
    <name evidence="3" type="ORF">IPO85_07655</name>
</gene>
<name>A0A9D7S8L2_9BACT</name>
<evidence type="ECO:0000313" key="4">
    <source>
        <dbReference type="Proteomes" id="UP000808349"/>
    </source>
</evidence>